<keyword evidence="1" id="KW-1133">Transmembrane helix</keyword>
<keyword evidence="1" id="KW-0472">Membrane</keyword>
<reference evidence="2" key="1">
    <citation type="submission" date="2014-05" db="EMBL/GenBank/DDBJ databases">
        <title>Key roles for freshwater Actinobacteria revealed by deep metagenomic sequencing.</title>
        <authorList>
            <person name="Ghai R."/>
            <person name="Mizuno C.M."/>
            <person name="Picazo A."/>
            <person name="Camacho A."/>
            <person name="Rodriguez-Valera F."/>
        </authorList>
    </citation>
    <scope>NUCLEOTIDE SEQUENCE</scope>
</reference>
<evidence type="ECO:0000313" key="2">
    <source>
        <dbReference type="EMBL" id="KGA15293.1"/>
    </source>
</evidence>
<evidence type="ECO:0000256" key="1">
    <source>
        <dbReference type="SAM" id="Phobius"/>
    </source>
</evidence>
<evidence type="ECO:0008006" key="3">
    <source>
        <dbReference type="Google" id="ProtNLM"/>
    </source>
</evidence>
<name>A0A094SB34_9ZZZZ</name>
<dbReference type="EMBL" id="JNSK01000100">
    <property type="protein sequence ID" value="KGA15293.1"/>
    <property type="molecule type" value="Genomic_DNA"/>
</dbReference>
<feature type="transmembrane region" description="Helical" evidence="1">
    <location>
        <begin position="62"/>
        <end position="79"/>
    </location>
</feature>
<dbReference type="InterPro" id="IPR008964">
    <property type="entry name" value="Invasin/intimin_cell_adhesion"/>
</dbReference>
<dbReference type="AlphaFoldDB" id="A0A094SB34"/>
<comment type="caution">
    <text evidence="2">The sequence shown here is derived from an EMBL/GenBank/DDBJ whole genome shotgun (WGS) entry which is preliminary data.</text>
</comment>
<proteinExistence type="predicted"/>
<dbReference type="Gene3D" id="2.60.40.1080">
    <property type="match status" value="1"/>
</dbReference>
<gene>
    <name evidence="2" type="ORF">GM50_17620</name>
</gene>
<organism evidence="2">
    <name type="scientific">freshwater metagenome</name>
    <dbReference type="NCBI Taxonomy" id="449393"/>
    <lineage>
        <taxon>unclassified sequences</taxon>
        <taxon>metagenomes</taxon>
        <taxon>ecological metagenomes</taxon>
    </lineage>
</organism>
<accession>A0A094SB34</accession>
<keyword evidence="1" id="KW-0812">Transmembrane</keyword>
<protein>
    <recommendedName>
        <fullName evidence="3">BIG2 domain-containing protein</fullName>
    </recommendedName>
</protein>
<sequence length="640" mass="62984">MKHVIFHLPSFLRRVRIHGGEFDSSARAMNREKQVRLLQADLRIVRGSTIERKQMSTTIKRVALIAVAALGLGVLSVAPSQAVSQADTLAISATTASILTGETATATLTGTFLSDTVAGGDTLTVTSSATSLPAGGNVMPTLVASDTVNAVVSVSGNVARIVNVAAAVTATSGKITVNVVMPAGAKPGVYAYKFTPSVATGSALNSAAVTFTVTVTAAPAEDTVLSVAKSTSFIQTGESVTSAAADSATVVAKTLAPTAQAATIVVSVKNANGTTLATQPLLTAMIKSGTPGTLGSSAANVSSGMTSSGGRSITTTTAGDVIGVFSDGTAGVSEIEIYAGTVLLATEKVTFFGDVASYTGTFTPKALGVGETSTITVTGKDAAGNAATVGTVYYTTSDSSVATVTSGGVVEGKKSGKATISICNTSACTAATITSTVAVQIGALKAATVALSFSNATPTAGEKVTVTLTATDASGNAVADGARFLVSSAGFTSSVVVSGSTLPTGETVTLSAGVASYIFYAPAAGTVTFTATEGSATDSTTKGTITGSVTVSNPGLDAATDAAIEAFDAANAATDAALSAAEAADLATQAAQEASDAVAALSETVTQLIAGLQAQIKSLAAVVAKIAAATAKIQAQTKKK</sequence>
<dbReference type="InterPro" id="IPR013783">
    <property type="entry name" value="Ig-like_fold"/>
</dbReference>
<dbReference type="SUPFAM" id="SSF49373">
    <property type="entry name" value="Invasin/intimin cell-adhesion fragments"/>
    <property type="match status" value="2"/>
</dbReference>
<dbReference type="Gene3D" id="2.60.40.10">
    <property type="entry name" value="Immunoglobulins"/>
    <property type="match status" value="1"/>
</dbReference>